<protein>
    <recommendedName>
        <fullName evidence="1">HTH merR-type domain-containing protein</fullName>
    </recommendedName>
</protein>
<dbReference type="Proteomes" id="UP000178509">
    <property type="component" value="Unassembled WGS sequence"/>
</dbReference>
<dbReference type="InterPro" id="IPR000551">
    <property type="entry name" value="MerR-type_HTH_dom"/>
</dbReference>
<dbReference type="EMBL" id="MHOJ01000048">
    <property type="protein sequence ID" value="OGZ61257.1"/>
    <property type="molecule type" value="Genomic_DNA"/>
</dbReference>
<gene>
    <name evidence="2" type="ORF">A3H51_02465</name>
</gene>
<evidence type="ECO:0000313" key="2">
    <source>
        <dbReference type="EMBL" id="OGZ61257.1"/>
    </source>
</evidence>
<dbReference type="SUPFAM" id="SSF46955">
    <property type="entry name" value="Putative DNA-binding domain"/>
    <property type="match status" value="1"/>
</dbReference>
<accession>A0A1G2HFI5</accession>
<evidence type="ECO:0000259" key="1">
    <source>
        <dbReference type="PROSITE" id="PS50937"/>
    </source>
</evidence>
<feature type="domain" description="HTH merR-type" evidence="1">
    <location>
        <begin position="12"/>
        <end position="61"/>
    </location>
</feature>
<reference evidence="2 3" key="1">
    <citation type="journal article" date="2016" name="Nat. Commun.">
        <title>Thousands of microbial genomes shed light on interconnected biogeochemical processes in an aquifer system.</title>
        <authorList>
            <person name="Anantharaman K."/>
            <person name="Brown C.T."/>
            <person name="Hug L.A."/>
            <person name="Sharon I."/>
            <person name="Castelle C.J."/>
            <person name="Probst A.J."/>
            <person name="Thomas B.C."/>
            <person name="Singh A."/>
            <person name="Wilkins M.J."/>
            <person name="Karaoz U."/>
            <person name="Brodie E.L."/>
            <person name="Williams K.H."/>
            <person name="Hubbard S.S."/>
            <person name="Banfield J.F."/>
        </authorList>
    </citation>
    <scope>NUCLEOTIDE SEQUENCE [LARGE SCALE GENOMIC DNA]</scope>
</reference>
<dbReference type="SMART" id="SM00422">
    <property type="entry name" value="HTH_MERR"/>
    <property type="match status" value="1"/>
</dbReference>
<evidence type="ECO:0000313" key="3">
    <source>
        <dbReference type="Proteomes" id="UP000178509"/>
    </source>
</evidence>
<proteinExistence type="predicted"/>
<dbReference type="STRING" id="1802164.A3H51_02465"/>
<sequence length="73" mass="8561">MKNSKKLINKRYYTVGEAAYILGVTPLTLRNWDNTGKLNAQRNPINNYRVYKASDIDRFLRRMEGPRDTLDIV</sequence>
<dbReference type="PROSITE" id="PS50937">
    <property type="entry name" value="HTH_MERR_2"/>
    <property type="match status" value="1"/>
</dbReference>
<dbReference type="Pfam" id="PF00376">
    <property type="entry name" value="MerR"/>
    <property type="match status" value="1"/>
</dbReference>
<dbReference type="Gene3D" id="1.10.1660.10">
    <property type="match status" value="1"/>
</dbReference>
<dbReference type="GO" id="GO:0003677">
    <property type="term" value="F:DNA binding"/>
    <property type="evidence" value="ECO:0007669"/>
    <property type="project" value="InterPro"/>
</dbReference>
<name>A0A1G2HFI5_9BACT</name>
<dbReference type="AlphaFoldDB" id="A0A1G2HFI5"/>
<comment type="caution">
    <text evidence="2">The sequence shown here is derived from an EMBL/GenBank/DDBJ whole genome shotgun (WGS) entry which is preliminary data.</text>
</comment>
<dbReference type="InterPro" id="IPR009061">
    <property type="entry name" value="DNA-bd_dom_put_sf"/>
</dbReference>
<organism evidence="2 3">
    <name type="scientific">Candidatus Spechtbacteria bacterium RIFCSPLOWO2_02_FULL_38_8</name>
    <dbReference type="NCBI Taxonomy" id="1802164"/>
    <lineage>
        <taxon>Bacteria</taxon>
        <taxon>Candidatus Spechtiibacteriota</taxon>
    </lineage>
</organism>
<dbReference type="GO" id="GO:0006355">
    <property type="term" value="P:regulation of DNA-templated transcription"/>
    <property type="evidence" value="ECO:0007669"/>
    <property type="project" value="InterPro"/>
</dbReference>